<dbReference type="Proteomes" id="UP000075635">
    <property type="component" value="Unassembled WGS sequence"/>
</dbReference>
<sequence>MKNEHGERMGELSRLLELVLDVAKSALEGQGTFLPGSIAVDAAGKYAIGVAPHGGVDGWTLLTTAFRQRAAAEELRAVALYRDVRVRERGASEDVDAIHVVVELASGEAVQVFQIYRKNDAGEIVYDRPEIEQAPSVIFRRRTPP</sequence>
<evidence type="ECO:0000313" key="1">
    <source>
        <dbReference type="EMBL" id="KYF74379.1"/>
    </source>
</evidence>
<proteinExistence type="predicted"/>
<protein>
    <submittedName>
        <fullName evidence="1">Uncharacterized protein</fullName>
    </submittedName>
</protein>
<dbReference type="EMBL" id="JEMB01003283">
    <property type="protein sequence ID" value="KYF74379.1"/>
    <property type="molecule type" value="Genomic_DNA"/>
</dbReference>
<gene>
    <name evidence="1" type="ORF">BE17_31295</name>
</gene>
<organism evidence="1 2">
    <name type="scientific">Sorangium cellulosum</name>
    <name type="common">Polyangium cellulosum</name>
    <dbReference type="NCBI Taxonomy" id="56"/>
    <lineage>
        <taxon>Bacteria</taxon>
        <taxon>Pseudomonadati</taxon>
        <taxon>Myxococcota</taxon>
        <taxon>Polyangia</taxon>
        <taxon>Polyangiales</taxon>
        <taxon>Polyangiaceae</taxon>
        <taxon>Sorangium</taxon>
    </lineage>
</organism>
<comment type="caution">
    <text evidence="1">The sequence shown here is derived from an EMBL/GenBank/DDBJ whole genome shotgun (WGS) entry which is preliminary data.</text>
</comment>
<dbReference type="AlphaFoldDB" id="A0A150R2C9"/>
<name>A0A150R2C9_SORCE</name>
<evidence type="ECO:0000313" key="2">
    <source>
        <dbReference type="Proteomes" id="UP000075635"/>
    </source>
</evidence>
<reference evidence="1 2" key="1">
    <citation type="submission" date="2014-02" db="EMBL/GenBank/DDBJ databases">
        <title>The small core and large imbalanced accessory genome model reveals a collaborative survival strategy of Sorangium cellulosum strains in nature.</title>
        <authorList>
            <person name="Han K."/>
            <person name="Peng R."/>
            <person name="Blom J."/>
            <person name="Li Y.-Z."/>
        </authorList>
    </citation>
    <scope>NUCLEOTIDE SEQUENCE [LARGE SCALE GENOMIC DNA]</scope>
    <source>
        <strain evidence="1 2">So0011-07</strain>
    </source>
</reference>
<accession>A0A150R2C9</accession>